<accession>A0ACC0NFT9</accession>
<dbReference type="EMBL" id="CM046393">
    <property type="protein sequence ID" value="KAI8551866.1"/>
    <property type="molecule type" value="Genomic_DNA"/>
</dbReference>
<gene>
    <name evidence="1" type="ORF">RHMOL_Rhmol06G0220600</name>
</gene>
<evidence type="ECO:0000313" key="2">
    <source>
        <dbReference type="Proteomes" id="UP001062846"/>
    </source>
</evidence>
<proteinExistence type="predicted"/>
<keyword evidence="2" id="KW-1185">Reference proteome</keyword>
<comment type="caution">
    <text evidence="1">The sequence shown here is derived from an EMBL/GenBank/DDBJ whole genome shotgun (WGS) entry which is preliminary data.</text>
</comment>
<sequence>MITIYLTCSWEFYPSLQLLGYFQLQLCQQWLVNLVFQLGGFYIRPFSCSPSTTSALPSAIRTLITPSGNAYKENLNLTLSSLAVNSSLPDFLFTSQAREPDVVYGLVQCTSGISSQDCQTCADSAVAKIIETCPNQKEASIYYGNCCCSAHTRISMVDVGINSMRQTCIPPQGKLSNGREIAVKRLSRKFGRGLGELRFSTEIKADENVRDGNRDTKIVVGVAPGRFYVHEDSQFRIIHRDLKASSISMEGLDTLDFVMLPSFS</sequence>
<name>A0ACC0NFT9_RHOML</name>
<dbReference type="Proteomes" id="UP001062846">
    <property type="component" value="Chromosome 6"/>
</dbReference>
<organism evidence="1 2">
    <name type="scientific">Rhododendron molle</name>
    <name type="common">Chinese azalea</name>
    <name type="synonym">Azalea mollis</name>
    <dbReference type="NCBI Taxonomy" id="49168"/>
    <lineage>
        <taxon>Eukaryota</taxon>
        <taxon>Viridiplantae</taxon>
        <taxon>Streptophyta</taxon>
        <taxon>Embryophyta</taxon>
        <taxon>Tracheophyta</taxon>
        <taxon>Spermatophyta</taxon>
        <taxon>Magnoliopsida</taxon>
        <taxon>eudicotyledons</taxon>
        <taxon>Gunneridae</taxon>
        <taxon>Pentapetalae</taxon>
        <taxon>asterids</taxon>
        <taxon>Ericales</taxon>
        <taxon>Ericaceae</taxon>
        <taxon>Ericoideae</taxon>
        <taxon>Rhodoreae</taxon>
        <taxon>Rhododendron</taxon>
    </lineage>
</organism>
<protein>
    <submittedName>
        <fullName evidence="1">Uncharacterized protein</fullName>
    </submittedName>
</protein>
<reference evidence="1" key="1">
    <citation type="submission" date="2022-02" db="EMBL/GenBank/DDBJ databases">
        <title>Plant Genome Project.</title>
        <authorList>
            <person name="Zhang R.-G."/>
        </authorList>
    </citation>
    <scope>NUCLEOTIDE SEQUENCE</scope>
    <source>
        <strain evidence="1">AT1</strain>
    </source>
</reference>
<evidence type="ECO:0000313" key="1">
    <source>
        <dbReference type="EMBL" id="KAI8551866.1"/>
    </source>
</evidence>